<dbReference type="SMART" id="SM00271">
    <property type="entry name" value="DnaJ"/>
    <property type="match status" value="1"/>
</dbReference>
<dbReference type="InterPro" id="IPR052814">
    <property type="entry name" value="Peroxisomal_DnaJ"/>
</dbReference>
<keyword evidence="1" id="KW-0175">Coiled coil</keyword>
<dbReference type="PROSITE" id="PS00636">
    <property type="entry name" value="DNAJ_1"/>
    <property type="match status" value="1"/>
</dbReference>
<reference evidence="3" key="1">
    <citation type="journal article" date="2021" name="Open Biol.">
        <title>Shared evolutionary footprints suggest mitochondrial oxidative damage underlies multiple complex I losses in fungi.</title>
        <authorList>
            <person name="Schikora-Tamarit M.A."/>
            <person name="Marcet-Houben M."/>
            <person name="Nosek J."/>
            <person name="Gabaldon T."/>
        </authorList>
    </citation>
    <scope>NUCLEOTIDE SEQUENCE</scope>
    <source>
        <strain evidence="3">NCAIM Y.01608</strain>
    </source>
</reference>
<dbReference type="InterPro" id="IPR036869">
    <property type="entry name" value="J_dom_sf"/>
</dbReference>
<gene>
    <name evidence="3" type="ORF">OGATHE_006051</name>
</gene>
<dbReference type="RefSeq" id="XP_018211611.1">
    <property type="nucleotide sequence ID" value="XM_018354304.1"/>
</dbReference>
<dbReference type="InterPro" id="IPR018253">
    <property type="entry name" value="DnaJ_domain_CS"/>
</dbReference>
<dbReference type="Pfam" id="PF14308">
    <property type="entry name" value="DnaJ-X"/>
    <property type="match status" value="1"/>
</dbReference>
<dbReference type="PANTHER" id="PTHR45006:SF2">
    <property type="entry name" value="PROTEIN CAJ1"/>
    <property type="match status" value="1"/>
</dbReference>
<name>A0A1B7SJN7_9ASCO</name>
<evidence type="ECO:0000256" key="1">
    <source>
        <dbReference type="SAM" id="Coils"/>
    </source>
</evidence>
<accession>A0A1B7SJN7</accession>
<dbReference type="PANTHER" id="PTHR45006">
    <property type="entry name" value="DNAJ-LIKE PROTEIN 1"/>
    <property type="match status" value="1"/>
</dbReference>
<organism evidence="3 4">
    <name type="scientific">Ogataea polymorpha</name>
    <dbReference type="NCBI Taxonomy" id="460523"/>
    <lineage>
        <taxon>Eukaryota</taxon>
        <taxon>Fungi</taxon>
        <taxon>Dikarya</taxon>
        <taxon>Ascomycota</taxon>
        <taxon>Saccharomycotina</taxon>
        <taxon>Pichiomycetes</taxon>
        <taxon>Pichiales</taxon>
        <taxon>Pichiaceae</taxon>
        <taxon>Ogataea</taxon>
    </lineage>
</organism>
<dbReference type="GO" id="GO:0005829">
    <property type="term" value="C:cytosol"/>
    <property type="evidence" value="ECO:0007669"/>
    <property type="project" value="EnsemblFungi"/>
</dbReference>
<comment type="caution">
    <text evidence="3">The sequence shown here is derived from an EMBL/GenBank/DDBJ whole genome shotgun (WGS) entry which is preliminary data.</text>
</comment>
<dbReference type="EMBL" id="JAEUBD010001540">
    <property type="protein sequence ID" value="KAH3659168.1"/>
    <property type="molecule type" value="Genomic_DNA"/>
</dbReference>
<evidence type="ECO:0000256" key="2">
    <source>
        <dbReference type="SAM" id="MobiDB-lite"/>
    </source>
</evidence>
<dbReference type="GO" id="GO:1901981">
    <property type="term" value="F:phosphatidylinositol phosphate binding"/>
    <property type="evidence" value="ECO:0007669"/>
    <property type="project" value="EnsemblFungi"/>
</dbReference>
<reference evidence="3" key="2">
    <citation type="submission" date="2021-01" db="EMBL/GenBank/DDBJ databases">
        <authorList>
            <person name="Schikora-Tamarit M.A."/>
        </authorList>
    </citation>
    <scope>NUCLEOTIDE SEQUENCE</scope>
    <source>
        <strain evidence="3">NCAIM Y.01608</strain>
    </source>
</reference>
<dbReference type="SUPFAM" id="SSF46565">
    <property type="entry name" value="Chaperone J-domain"/>
    <property type="match status" value="1"/>
</dbReference>
<dbReference type="Gene3D" id="1.10.287.110">
    <property type="entry name" value="DnaJ domain"/>
    <property type="match status" value="1"/>
</dbReference>
<feature type="compositionally biased region" description="Basic and acidic residues" evidence="2">
    <location>
        <begin position="410"/>
        <end position="426"/>
    </location>
</feature>
<dbReference type="PROSITE" id="PS50076">
    <property type="entry name" value="DNAJ_2"/>
    <property type="match status" value="1"/>
</dbReference>
<evidence type="ECO:0000313" key="4">
    <source>
        <dbReference type="Proteomes" id="UP000788993"/>
    </source>
</evidence>
<evidence type="ECO:0000313" key="3">
    <source>
        <dbReference type="EMBL" id="KAH3659168.1"/>
    </source>
</evidence>
<dbReference type="GO" id="GO:0016558">
    <property type="term" value="P:protein import into peroxisome matrix"/>
    <property type="evidence" value="ECO:0007669"/>
    <property type="project" value="TreeGrafter"/>
</dbReference>
<dbReference type="InterPro" id="IPR026894">
    <property type="entry name" value="DnaJ_X"/>
</dbReference>
<feature type="compositionally biased region" description="Low complexity" evidence="2">
    <location>
        <begin position="390"/>
        <end position="409"/>
    </location>
</feature>
<proteinExistence type="predicted"/>
<dbReference type="Proteomes" id="UP000788993">
    <property type="component" value="Unassembled WGS sequence"/>
</dbReference>
<protein>
    <submittedName>
        <fullName evidence="3">Uncharacterized protein</fullName>
    </submittedName>
</protein>
<feature type="region of interest" description="Disordered" evidence="2">
    <location>
        <begin position="386"/>
        <end position="432"/>
    </location>
</feature>
<dbReference type="Pfam" id="PF00226">
    <property type="entry name" value="DnaJ"/>
    <property type="match status" value="1"/>
</dbReference>
<dbReference type="PRINTS" id="PR00625">
    <property type="entry name" value="JDOMAIN"/>
</dbReference>
<feature type="coiled-coil region" evidence="1">
    <location>
        <begin position="153"/>
        <end position="180"/>
    </location>
</feature>
<keyword evidence="4" id="KW-1185">Reference proteome</keyword>
<dbReference type="GO" id="GO:0005886">
    <property type="term" value="C:plasma membrane"/>
    <property type="evidence" value="ECO:0007669"/>
    <property type="project" value="EnsemblFungi"/>
</dbReference>
<dbReference type="CDD" id="cd06257">
    <property type="entry name" value="DnaJ"/>
    <property type="match status" value="1"/>
</dbReference>
<dbReference type="InterPro" id="IPR001623">
    <property type="entry name" value="DnaJ_domain"/>
</dbReference>
<dbReference type="AlphaFoldDB" id="A0A1B7SJN7"/>
<dbReference type="OrthoDB" id="552049at2759"/>
<sequence length="432" mass="49037">MVKDTFYYDLLAVEVDADEVKIKKAYRKMALKYHPDKNPNDKDAERKFQEIAEAYQVLSDPEKRKLYDEIGRDELAKTGGAAEDLGPRELFSMMFGGEGFEPYIGKLTLLTAMFEEMAADPEAEPEDIKFSESQEIGAHNPNASQSHHSKKDKFDIEKMKQRQEEEAKKVEELARQLIEKMQPVIDASSHGYLSNESTTQFQSKVAKEIEDLKNESFGVDICHTIGKVYLFKGQSFLKSQKAFLGKFHKMSSSLKQSRNTVKNVWSMVATATEAQSAVEAMEKLQVDESSAMDEYERAKFERAMTGKFISVAWVSSKFEMESTLNQVCSKVLNDKTVPLEVRKMRAELLVLMGALFKNARRDPDDENEVQMFEELMRESKEVKARDLRRAALSSRGSPPTSTPSASIKTAPEEKASDSKLSKDKKGLFSRFR</sequence>